<dbReference type="GO" id="GO:0006633">
    <property type="term" value="P:fatty acid biosynthetic process"/>
    <property type="evidence" value="ECO:0007669"/>
    <property type="project" value="InterPro"/>
</dbReference>
<dbReference type="GO" id="GO:0005835">
    <property type="term" value="C:fatty acid synthase complex"/>
    <property type="evidence" value="ECO:0007669"/>
    <property type="project" value="UniProtKB-UniRule"/>
</dbReference>
<dbReference type="PRINTS" id="PR01483">
    <property type="entry name" value="FASYNTHASE"/>
</dbReference>
<evidence type="ECO:0000313" key="19">
    <source>
        <dbReference type="EMBL" id="AUW30751.1"/>
    </source>
</evidence>
<dbReference type="Pfam" id="PF01575">
    <property type="entry name" value="MaoC_dehydratas"/>
    <property type="match status" value="1"/>
</dbReference>
<dbReference type="Pfam" id="PF16073">
    <property type="entry name" value="SAT"/>
    <property type="match status" value="1"/>
</dbReference>
<dbReference type="CDD" id="cd03447">
    <property type="entry name" value="FAS_MaoC"/>
    <property type="match status" value="1"/>
</dbReference>
<comment type="catalytic activity">
    <reaction evidence="12">
        <text>(9Z)-octadecenoyl-[ACP] + H2O = (9Z)-octadecenoate + holo-[ACP] + H(+)</text>
        <dbReference type="Rhea" id="RHEA:15057"/>
        <dbReference type="Rhea" id="RHEA-COMP:9685"/>
        <dbReference type="Rhea" id="RHEA-COMP:9924"/>
        <dbReference type="ChEBI" id="CHEBI:15377"/>
        <dbReference type="ChEBI" id="CHEBI:15378"/>
        <dbReference type="ChEBI" id="CHEBI:30823"/>
        <dbReference type="ChEBI" id="CHEBI:64479"/>
        <dbReference type="ChEBI" id="CHEBI:78783"/>
        <dbReference type="EC" id="3.1.2.14"/>
    </reaction>
</comment>
<dbReference type="Pfam" id="PF17951">
    <property type="entry name" value="FAS_meander"/>
    <property type="match status" value="1"/>
</dbReference>
<protein>
    <submittedName>
        <fullName evidence="18">Putative fatty acid synthase</fullName>
    </submittedName>
</protein>
<reference evidence="18" key="1">
    <citation type="submission" date="2016-05" db="EMBL/GenBank/DDBJ databases">
        <title>Lichen genome sequencing reveals its rich biosynthetic potential.</title>
        <authorList>
            <person name="Bertrand R.L."/>
            <person name="Abdel-Hameed M."/>
            <person name="Sorensen J.L."/>
        </authorList>
    </citation>
    <scope>NUCLEOTIDE SEQUENCE</scope>
</reference>
<evidence type="ECO:0000313" key="18">
    <source>
        <dbReference type="EMBL" id="ANM86601.1"/>
    </source>
</evidence>
<comment type="catalytic activity">
    <reaction evidence="1">
        <text>a (3R)-hydroxyacyl-[ACP] = a (2E)-enoyl-[ACP] + H2O</text>
        <dbReference type="Rhea" id="RHEA:13097"/>
        <dbReference type="Rhea" id="RHEA-COMP:9925"/>
        <dbReference type="Rhea" id="RHEA-COMP:9945"/>
        <dbReference type="ChEBI" id="CHEBI:15377"/>
        <dbReference type="ChEBI" id="CHEBI:78784"/>
        <dbReference type="ChEBI" id="CHEBI:78827"/>
        <dbReference type="EC" id="4.2.1.59"/>
    </reaction>
</comment>
<comment type="similarity">
    <text evidence="2 15">Belongs to the fungal fatty acid synthetase subunit beta family.</text>
</comment>
<dbReference type="Pfam" id="PF17828">
    <property type="entry name" value="FAS_N"/>
    <property type="match status" value="1"/>
</dbReference>
<dbReference type="Pfam" id="PF22235">
    <property type="entry name" value="FAS1_thioest_ins"/>
    <property type="match status" value="1"/>
</dbReference>
<dbReference type="InterPro" id="IPR032088">
    <property type="entry name" value="SAT"/>
</dbReference>
<dbReference type="PANTHER" id="PTHR10982">
    <property type="entry name" value="MALONYL COA-ACYL CARRIER PROTEIN TRANSACYLASE"/>
    <property type="match status" value="1"/>
</dbReference>
<dbReference type="Pfam" id="PF08354">
    <property type="entry name" value="Fas1-AflB-like_hel"/>
    <property type="match status" value="1"/>
</dbReference>
<dbReference type="Gene3D" id="3.20.20.70">
    <property type="entry name" value="Aldolase class I"/>
    <property type="match status" value="1"/>
</dbReference>
<dbReference type="GO" id="GO:0004314">
    <property type="term" value="F:[acyl-carrier-protein] S-malonyltransferase activity"/>
    <property type="evidence" value="ECO:0007669"/>
    <property type="project" value="UniProtKB-EC"/>
</dbReference>
<evidence type="ECO:0000256" key="5">
    <source>
        <dbReference type="ARBA" id="ARBA00022857"/>
    </source>
</evidence>
<dbReference type="PANTHER" id="PTHR10982:SF21">
    <property type="entry name" value="FATTY ACID SYNTHASE SUBUNIT BETA"/>
    <property type="match status" value="1"/>
</dbReference>
<name>A0A1Z1C4W4_CLAUC</name>
<dbReference type="SUPFAM" id="SSF54637">
    <property type="entry name" value="Thioesterase/thiol ester dehydrase-isomerase"/>
    <property type="match status" value="2"/>
</dbReference>
<keyword evidence="6 15" id="KW-0560">Oxidoreductase</keyword>
<feature type="active site" description="For malonyltransferase activity" evidence="16">
    <location>
        <position position="1906"/>
    </location>
</feature>
<dbReference type="InterPro" id="IPR029069">
    <property type="entry name" value="HotDog_dom_sf"/>
</dbReference>
<dbReference type="GO" id="GO:0004312">
    <property type="term" value="F:fatty acid synthase activity"/>
    <property type="evidence" value="ECO:0007669"/>
    <property type="project" value="InterPro"/>
</dbReference>
<dbReference type="EMBL" id="KX264279">
    <property type="protein sequence ID" value="ANM86601.1"/>
    <property type="molecule type" value="Genomic_DNA"/>
</dbReference>
<dbReference type="InterPro" id="IPR050830">
    <property type="entry name" value="Fungal_FAS"/>
</dbReference>
<dbReference type="GO" id="GO:0016297">
    <property type="term" value="F:fatty acyl-[ACP] hydrolase activity"/>
    <property type="evidence" value="ECO:0007669"/>
    <property type="project" value="UniProtKB-EC"/>
</dbReference>
<dbReference type="GO" id="GO:0004321">
    <property type="term" value="F:fatty-acyl-CoA synthase activity"/>
    <property type="evidence" value="ECO:0007669"/>
    <property type="project" value="UniProtKB-EC"/>
</dbReference>
<evidence type="ECO:0000256" key="15">
    <source>
        <dbReference type="PIRNR" id="PIRNR005562"/>
    </source>
</evidence>
<dbReference type="FunFam" id="3.20.20.70:FF:000078">
    <property type="entry name" value="Fatty acid synthase beta subunit dehydratase"/>
    <property type="match status" value="1"/>
</dbReference>
<dbReference type="SMART" id="SM00827">
    <property type="entry name" value="PKS_AT"/>
    <property type="match status" value="1"/>
</dbReference>
<evidence type="ECO:0000256" key="12">
    <source>
        <dbReference type="ARBA" id="ARBA00048536"/>
    </source>
</evidence>
<dbReference type="Gene3D" id="3.10.129.10">
    <property type="entry name" value="Hotdog Thioesterase"/>
    <property type="match status" value="1"/>
</dbReference>
<proteinExistence type="inferred from homology"/>
<evidence type="ECO:0000256" key="10">
    <source>
        <dbReference type="ARBA" id="ARBA00048237"/>
    </source>
</evidence>
<keyword evidence="3 15" id="KW-0808">Transferase</keyword>
<comment type="catalytic activity">
    <reaction evidence="10">
        <text>acetyl-CoA + n malonyl-CoA + 2n NADPH + 4n H(+) = a long-chain-acyl-CoA + n CoA + n CO2 + 2n NADP(+).</text>
        <dbReference type="EC" id="2.3.1.86"/>
    </reaction>
</comment>
<dbReference type="InterPro" id="IPR016452">
    <property type="entry name" value="Fas1/AflB-like"/>
</dbReference>
<feature type="domain" description="Malonyl-CoA:ACP transacylase (MAT)" evidence="17">
    <location>
        <begin position="1763"/>
        <end position="2049"/>
    </location>
</feature>
<evidence type="ECO:0000256" key="1">
    <source>
        <dbReference type="ARBA" id="ARBA00001055"/>
    </source>
</evidence>
<dbReference type="InterPro" id="IPR013565">
    <property type="entry name" value="Fas1/AflB-like_central"/>
</dbReference>
<dbReference type="InterPro" id="IPR039569">
    <property type="entry name" value="FAS1-like_DH_region"/>
</dbReference>
<dbReference type="Pfam" id="PF00698">
    <property type="entry name" value="Acyl_transf_1"/>
    <property type="match status" value="1"/>
</dbReference>
<dbReference type="Gene3D" id="6.10.140.1400">
    <property type="match status" value="1"/>
</dbReference>
<keyword evidence="9" id="KW-0511">Multifunctional enzyme</keyword>
<sequence length="2138" mass="237638">MAQYIGRHAHCGLLNFFRRIQLSYHNTLAASPFHLQSPLREAAAPCGGSAVCPLPGAPTLLQLGDLLDSFLYVETVSTARSEQSPLSASSPFALVYHSLETEFNVPDLLRSSAKRARDGYLSFISSQASAKSPEPSSNPELFARFLGFVVDGVDAGAPAPLDGRAELSRLLLDVLEATYLKGEDIHTFAAELTCSETVKQSVIRSYYDAIPLTQRPPKYREPALFSTSDETPKCLYMVFGGQGNTEHYFKELRDAYATYPSFLEEMLQRSSDILGSLAKADTARAHQYHRGLDLMRWLRDPESTPPTNYLLSAPVSFPLIGLVQLVNYCVTCKILRKSPGELLTRFKGLTGHSQGTVVAAAIATATTWEGFDRAVESALTTLFYIGFRSQQTYPETVLPQKIVQESIRAGEGPPSPMLNVMNLSLTQVEDQIYQVNKYLANDDKIMVVLINGVRNIVVGGPPLSLVSFNNQIRQLKPPEGADQSRIPFRERKVQFSSRFLPITVPFHSSYLETAEPLVEHDLKMHGISLKPNNLKIPVYHTNTGQDLQDAQLGDLLPELGRSVMTKMVDWPRATTFPNATHILDFGPGGTSGVGTLLQRSKEGTGVHVILAGTLTGNNSQVGYKAQLFESSRALKYGADWSKDHAPGLLKDSSGMKMLATKMSRLFRLPPVMVAGMTPTTGHYDFVAAIMNAGYHAELAAGYYNDAESLTKALKQLAKSIPIGRGITVNLIYSNPRAMQWQIPLIHQLQTQGLQIEGITLGAGVPSLDVATEYIRTLGLRHIAFKPGTVDAIQDVINIAKANPSFPIILQWTGGRGGGHHSFEDFHEPILQMYGKVRRCQNIILIAGSGFGESEAYPYISGIWSQTFGLPKMPFDGCLYGSRMMVAKEAHTSKAAKIAIANVEGLKDERWQETYKGAAGGIITVNSELGQPIHKIATRGVLLWAELDKTIFSLPKTKQVVELRGRRDYYIQRLNKDFQKVWFGRNSAGEAVDVKDMTYAEVVQRMIELLYVKHQSRWIHESYLVLVADFVQRLEERLGLATAQTQESIFRSYDDFSNPFSIMETILHNVPDAETQLISAEDEQYFLSLCRRRGQKPVTFVPVLDEQFETWFKKDSLWQFEELDAVVDQDVQRTCILHGPVAARHSGIESVDEPVKDILDRINNTLFYQNASRSQTSSILSFDHFYYQDQEVPSAADYEVYQTRDETTYVLSASAEAKLPSMESWLCLLAGEPGTWTHALFRSCNIVQHSNLVANPVRRIFTPIPGISVSVSLSKNPHDVTIIMKMTESQHSLVNVSMSGENEIVVGLLSSETAEGQPVSLDFIFRYQPETTHALIHEVMDSRNDRVKSFYRRIWLANSPGLKASEKILPPQPEIEKMTVGNEMIKHFIQAIGNTGEDYIERLEKAAVAPMDFAIVIGWKAIVEALLSVDGDLLRLVHLSNKYQMLSGTKPFKAGEEVGSSAVVTAVLIQDSGKLVEIVCTITQAGVPVQEVTSRFLYRGNYSNFSETFQTRTIPPIELSLDSAGQVDLITSKKWFRQKSTDSHFTVLVGMKLVFRLKDFVSFETQSTYASIRTVGKVFVEIPSSREHVQVATVDYLFQKSSKGAVSTNPVIEYLQRHGTTCKHQVLLEKPVPLGDPDDMIYIAPASNMVYARESRDFNPIHLSTVFASYADLPGPITHGMHTNAIVRGLCEMWGAEGKAGAMRKFDACFCGMVLPGDEIFVEMYHVAMVEGRKVITAKARNKRTEETVLTAECEIEEAPTAYFFTGQGSQEVKMGMDLYATSKVAREVWDRADKHFDGNFGFRISDIVKTNPKELTIHFGGRQGAIIRENYLGLSYQARVADGSSETRRFFDINEHSPSHTFRAPNGLLNSTEFTQPALTVMEKATFDDMRDKGLVPEGSKFAGHSLGEYSALAAMANILPLEQLLSIVFYRGLSMQVAVDRDENGRSDYAMLAINPSRISKTFSVVDLARLVDLIAGETKSLLEIVNHNVELQQYVCAGTLLTLDILAHAANALAFQPLDYCSLLALIRTYIAQTAIRDEPITLKRGTATIPIMGIDVPFHSSFLLPNLPAFREVLLQNIKQEAIDPKKLIGKYVPNVTARPFGISKADFEHVYQITRSERLKNVLDNWAIRYATDA</sequence>
<comment type="catalytic activity">
    <reaction evidence="14">
        <text>holo-[ACP] + acetyl-CoA = acetyl-[ACP] + CoA</text>
        <dbReference type="Rhea" id="RHEA:41788"/>
        <dbReference type="Rhea" id="RHEA-COMP:9621"/>
        <dbReference type="Rhea" id="RHEA-COMP:9685"/>
        <dbReference type="ChEBI" id="CHEBI:57287"/>
        <dbReference type="ChEBI" id="CHEBI:57288"/>
        <dbReference type="ChEBI" id="CHEBI:64479"/>
        <dbReference type="ChEBI" id="CHEBI:78446"/>
        <dbReference type="EC" id="2.3.1.38"/>
    </reaction>
</comment>
<evidence type="ECO:0000256" key="3">
    <source>
        <dbReference type="ARBA" id="ARBA00022679"/>
    </source>
</evidence>
<comment type="catalytic activity">
    <reaction evidence="11">
        <text>holo-[ACP] + malonyl-CoA = malonyl-[ACP] + CoA</text>
        <dbReference type="Rhea" id="RHEA:41792"/>
        <dbReference type="Rhea" id="RHEA-COMP:9623"/>
        <dbReference type="Rhea" id="RHEA-COMP:9685"/>
        <dbReference type="ChEBI" id="CHEBI:57287"/>
        <dbReference type="ChEBI" id="CHEBI:57384"/>
        <dbReference type="ChEBI" id="CHEBI:64479"/>
        <dbReference type="ChEBI" id="CHEBI:78449"/>
        <dbReference type="EC" id="2.3.1.39"/>
    </reaction>
</comment>
<evidence type="ECO:0000256" key="14">
    <source>
        <dbReference type="ARBA" id="ARBA00048835"/>
    </source>
</evidence>
<dbReference type="GO" id="GO:0004318">
    <property type="term" value="F:enoyl-[acyl-carrier-protein] reductase (NADH) activity"/>
    <property type="evidence" value="ECO:0007669"/>
    <property type="project" value="UniProtKB-UniRule"/>
</dbReference>
<dbReference type="GO" id="GO:0004313">
    <property type="term" value="F:[acyl-carrier-protein] S-acetyltransferase activity"/>
    <property type="evidence" value="ECO:0007669"/>
    <property type="project" value="UniProtKB-EC"/>
</dbReference>
<dbReference type="SUPFAM" id="SSF52151">
    <property type="entry name" value="FabD/lysophospholipase-like"/>
    <property type="match status" value="2"/>
</dbReference>
<dbReference type="InterPro" id="IPR040883">
    <property type="entry name" value="FAS_meander"/>
</dbReference>
<evidence type="ECO:0000259" key="17">
    <source>
        <dbReference type="SMART" id="SM00827"/>
    </source>
</evidence>
<evidence type="ECO:0000256" key="16">
    <source>
        <dbReference type="PIRSR" id="PIRSR005562-1"/>
    </source>
</evidence>
<evidence type="ECO:0000256" key="9">
    <source>
        <dbReference type="ARBA" id="ARBA00023268"/>
    </source>
</evidence>
<dbReference type="Gene3D" id="6.20.240.10">
    <property type="match status" value="1"/>
</dbReference>
<dbReference type="PIRSF" id="PIRSF005562">
    <property type="entry name" value="FAS_yeast_beta"/>
    <property type="match status" value="1"/>
</dbReference>
<evidence type="ECO:0000256" key="6">
    <source>
        <dbReference type="ARBA" id="ARBA00023002"/>
    </source>
</evidence>
<dbReference type="InterPro" id="IPR001227">
    <property type="entry name" value="Ac_transferase_dom_sf"/>
</dbReference>
<dbReference type="InterPro" id="IPR013785">
    <property type="entry name" value="Aldolase_TIM"/>
</dbReference>
<evidence type="ECO:0000256" key="4">
    <source>
        <dbReference type="ARBA" id="ARBA00022801"/>
    </source>
</evidence>
<dbReference type="EMBL" id="MG777471">
    <property type="protein sequence ID" value="AUW30751.1"/>
    <property type="molecule type" value="Genomic_DNA"/>
</dbReference>
<dbReference type="Gene3D" id="1.20.1050.120">
    <property type="match status" value="1"/>
</dbReference>
<dbReference type="FunFam" id="1.20.930.70:FF:000001">
    <property type="entry name" value="Fatty acid synthase beta subunit dehydratase"/>
    <property type="match status" value="1"/>
</dbReference>
<dbReference type="Gene3D" id="6.10.60.10">
    <property type="match status" value="1"/>
</dbReference>
<dbReference type="GO" id="GO:0019171">
    <property type="term" value="F:(3R)-hydroxyacyl-[acyl-carrier-protein] dehydratase activity"/>
    <property type="evidence" value="ECO:0007669"/>
    <property type="project" value="UniProtKB-EC"/>
</dbReference>
<dbReference type="Gene3D" id="1.20.930.70">
    <property type="match status" value="1"/>
</dbReference>
<evidence type="ECO:0000256" key="8">
    <source>
        <dbReference type="ARBA" id="ARBA00023239"/>
    </source>
</evidence>
<dbReference type="InterPro" id="IPR014043">
    <property type="entry name" value="Acyl_transferase_dom"/>
</dbReference>
<dbReference type="Gene3D" id="3.40.366.10">
    <property type="entry name" value="Malonyl-Coenzyme A Acyl Carrier Protein, domain 2"/>
    <property type="match status" value="3"/>
</dbReference>
<feature type="active site" description="For acetyltransferase activity" evidence="16">
    <location>
        <position position="353"/>
    </location>
</feature>
<organism evidence="18">
    <name type="scientific">Cladonia uncialis subsp. uncialis</name>
    <dbReference type="NCBI Taxonomy" id="180999"/>
    <lineage>
        <taxon>Eukaryota</taxon>
        <taxon>Fungi</taxon>
        <taxon>Dikarya</taxon>
        <taxon>Ascomycota</taxon>
        <taxon>Pezizomycotina</taxon>
        <taxon>Lecanoromycetes</taxon>
        <taxon>OSLEUM clade</taxon>
        <taxon>Lecanoromycetidae</taxon>
        <taxon>Lecanorales</taxon>
        <taxon>Lecanorineae</taxon>
        <taxon>Cladoniaceae</taxon>
        <taxon>Cladonia</taxon>
    </lineage>
</organism>
<keyword evidence="8" id="KW-0456">Lyase</keyword>
<reference evidence="19" key="2">
    <citation type="submission" date="2017-12" db="EMBL/GenBank/DDBJ databases">
        <title>Genome Sequencing Reveals a Rich Biosynthetic Potential.</title>
        <authorList>
            <person name="Bertrand R.L."/>
            <person name="Abdel-Hameed M.E."/>
            <person name="Sorensen J.L."/>
        </authorList>
    </citation>
    <scope>NUCLEOTIDE SEQUENCE</scope>
</reference>
<keyword evidence="4 15" id="KW-0378">Hydrolase</keyword>
<dbReference type="InterPro" id="IPR016035">
    <property type="entry name" value="Acyl_Trfase/lysoPLipase"/>
</dbReference>
<dbReference type="InterPro" id="IPR003965">
    <property type="entry name" value="Fatty_acid_synthase"/>
</dbReference>
<evidence type="ECO:0000256" key="2">
    <source>
        <dbReference type="ARBA" id="ARBA00010009"/>
    </source>
</evidence>
<keyword evidence="7 15" id="KW-0520">NAD</keyword>
<accession>A0A1Z1C4W4</accession>
<comment type="catalytic activity">
    <reaction evidence="13">
        <text>a 2,3-saturated acyl-[ACP] + NAD(+) = a (2E)-enoyl-[ACP] + NADH + H(+)</text>
        <dbReference type="Rhea" id="RHEA:10240"/>
        <dbReference type="Rhea" id="RHEA-COMP:9925"/>
        <dbReference type="Rhea" id="RHEA-COMP:9926"/>
        <dbReference type="ChEBI" id="CHEBI:15378"/>
        <dbReference type="ChEBI" id="CHEBI:57540"/>
        <dbReference type="ChEBI" id="CHEBI:57945"/>
        <dbReference type="ChEBI" id="CHEBI:78784"/>
        <dbReference type="ChEBI" id="CHEBI:78785"/>
        <dbReference type="EC" id="1.3.1.9"/>
    </reaction>
</comment>
<dbReference type="InterPro" id="IPR041099">
    <property type="entry name" value="FAS1_N"/>
</dbReference>
<evidence type="ECO:0000256" key="7">
    <source>
        <dbReference type="ARBA" id="ARBA00023027"/>
    </source>
</evidence>
<evidence type="ECO:0000256" key="11">
    <source>
        <dbReference type="ARBA" id="ARBA00048462"/>
    </source>
</evidence>
<keyword evidence="5 15" id="KW-0521">NADP</keyword>
<dbReference type="InterPro" id="IPR002539">
    <property type="entry name" value="MaoC-like_dom"/>
</dbReference>
<evidence type="ECO:0000256" key="13">
    <source>
        <dbReference type="ARBA" id="ARBA00048572"/>
    </source>
</evidence>
<dbReference type="Gene3D" id="3.30.1120.100">
    <property type="match status" value="1"/>
</dbReference>
<dbReference type="Pfam" id="PF13452">
    <property type="entry name" value="FAS1_DH_region"/>
    <property type="match status" value="1"/>
</dbReference>